<accession>A0A1Q9CZD6</accession>
<name>A0A1Q9CZD6_SYMMI</name>
<reference evidence="2 3" key="1">
    <citation type="submission" date="2016-02" db="EMBL/GenBank/DDBJ databases">
        <title>Genome analysis of coral dinoflagellate symbionts highlights evolutionary adaptations to a symbiotic lifestyle.</title>
        <authorList>
            <person name="Aranda M."/>
            <person name="Li Y."/>
            <person name="Liew Y.J."/>
            <person name="Baumgarten S."/>
            <person name="Simakov O."/>
            <person name="Wilson M."/>
            <person name="Piel J."/>
            <person name="Ashoor H."/>
            <person name="Bougouffa S."/>
            <person name="Bajic V.B."/>
            <person name="Ryu T."/>
            <person name="Ravasi T."/>
            <person name="Bayer T."/>
            <person name="Micklem G."/>
            <person name="Kim H."/>
            <person name="Bhak J."/>
            <person name="Lajeunesse T.C."/>
            <person name="Voolstra C.R."/>
        </authorList>
    </citation>
    <scope>NUCLEOTIDE SEQUENCE [LARGE SCALE GENOMIC DNA]</scope>
    <source>
        <strain evidence="2 3">CCMP2467</strain>
    </source>
</reference>
<gene>
    <name evidence="2" type="ORF">AK812_SmicGene30405</name>
</gene>
<keyword evidence="3" id="KW-1185">Reference proteome</keyword>
<evidence type="ECO:0000313" key="3">
    <source>
        <dbReference type="Proteomes" id="UP000186817"/>
    </source>
</evidence>
<comment type="caution">
    <text evidence="2">The sequence shown here is derived from an EMBL/GenBank/DDBJ whole genome shotgun (WGS) entry which is preliminary data.</text>
</comment>
<organism evidence="2 3">
    <name type="scientific">Symbiodinium microadriaticum</name>
    <name type="common">Dinoflagellate</name>
    <name type="synonym">Zooxanthella microadriatica</name>
    <dbReference type="NCBI Taxonomy" id="2951"/>
    <lineage>
        <taxon>Eukaryota</taxon>
        <taxon>Sar</taxon>
        <taxon>Alveolata</taxon>
        <taxon>Dinophyceae</taxon>
        <taxon>Suessiales</taxon>
        <taxon>Symbiodiniaceae</taxon>
        <taxon>Symbiodinium</taxon>
    </lineage>
</organism>
<feature type="region of interest" description="Disordered" evidence="1">
    <location>
        <begin position="1"/>
        <end position="89"/>
    </location>
</feature>
<protein>
    <submittedName>
        <fullName evidence="2">Uncharacterized protein</fullName>
    </submittedName>
</protein>
<dbReference type="Proteomes" id="UP000186817">
    <property type="component" value="Unassembled WGS sequence"/>
</dbReference>
<dbReference type="AlphaFoldDB" id="A0A1Q9CZD6"/>
<evidence type="ECO:0000313" key="2">
    <source>
        <dbReference type="EMBL" id="OLP88286.1"/>
    </source>
</evidence>
<feature type="compositionally biased region" description="Basic residues" evidence="1">
    <location>
        <begin position="70"/>
        <end position="89"/>
    </location>
</feature>
<evidence type="ECO:0000256" key="1">
    <source>
        <dbReference type="SAM" id="MobiDB-lite"/>
    </source>
</evidence>
<proteinExistence type="predicted"/>
<dbReference type="EMBL" id="LSRX01000821">
    <property type="protein sequence ID" value="OLP88286.1"/>
    <property type="molecule type" value="Genomic_DNA"/>
</dbReference>
<sequence length="118" mass="13048">MQSQGFLSDDESESEVPGSVPFEGGIGMADLLDLSEPGSTPAEAWGKTANTGFKTDDVQIRPRLPVAMRQQRRQRRRPPHLRRRKRRRNACNMGIGMLSTGLGTFLHKSQSAEEAALL</sequence>